<protein>
    <submittedName>
        <fullName evidence="1">Uncharacterized protein</fullName>
    </submittedName>
</protein>
<accession>A0AAV7J3U7</accession>
<dbReference type="Proteomes" id="UP000826195">
    <property type="component" value="Unassembled WGS sequence"/>
</dbReference>
<reference evidence="1 2" key="1">
    <citation type="journal article" date="2021" name="J. Hered.">
        <title>A chromosome-level genome assembly of the parasitoid wasp, Cotesia glomerata (Hymenoptera: Braconidae).</title>
        <authorList>
            <person name="Pinto B.J."/>
            <person name="Weis J.J."/>
            <person name="Gamble T."/>
            <person name="Ode P.J."/>
            <person name="Paul R."/>
            <person name="Zaspel J.M."/>
        </authorList>
    </citation>
    <scope>NUCLEOTIDE SEQUENCE [LARGE SCALE GENOMIC DNA]</scope>
    <source>
        <strain evidence="1">CgM1</strain>
    </source>
</reference>
<proteinExistence type="predicted"/>
<keyword evidence="2" id="KW-1185">Reference proteome</keyword>
<dbReference type="AlphaFoldDB" id="A0AAV7J3U7"/>
<evidence type="ECO:0000313" key="2">
    <source>
        <dbReference type="Proteomes" id="UP000826195"/>
    </source>
</evidence>
<evidence type="ECO:0000313" key="1">
    <source>
        <dbReference type="EMBL" id="KAH0567590.1"/>
    </source>
</evidence>
<organism evidence="1 2">
    <name type="scientific">Cotesia glomerata</name>
    <name type="common">Lepidopteran parasitic wasp</name>
    <name type="synonym">Apanteles glomeratus</name>
    <dbReference type="NCBI Taxonomy" id="32391"/>
    <lineage>
        <taxon>Eukaryota</taxon>
        <taxon>Metazoa</taxon>
        <taxon>Ecdysozoa</taxon>
        <taxon>Arthropoda</taxon>
        <taxon>Hexapoda</taxon>
        <taxon>Insecta</taxon>
        <taxon>Pterygota</taxon>
        <taxon>Neoptera</taxon>
        <taxon>Endopterygota</taxon>
        <taxon>Hymenoptera</taxon>
        <taxon>Apocrita</taxon>
        <taxon>Ichneumonoidea</taxon>
        <taxon>Braconidae</taxon>
        <taxon>Microgastrinae</taxon>
        <taxon>Cotesia</taxon>
    </lineage>
</organism>
<comment type="caution">
    <text evidence="1">The sequence shown here is derived from an EMBL/GenBank/DDBJ whole genome shotgun (WGS) entry which is preliminary data.</text>
</comment>
<dbReference type="EMBL" id="JAHXZJ010000001">
    <property type="protein sequence ID" value="KAH0567590.1"/>
    <property type="molecule type" value="Genomic_DNA"/>
</dbReference>
<sequence length="85" mass="9956">MKGRAYRSYLTRETPAIVNTMTHYPVQRYFREVESYSLLCTQSLAYDLTFSVVKVVKYNKLREPTDDAKLDLLNRQCNKVKAMIA</sequence>
<gene>
    <name evidence="1" type="ORF">KQX54_010917</name>
</gene>
<name>A0AAV7J3U7_COTGL</name>